<evidence type="ECO:0000256" key="10">
    <source>
        <dbReference type="ARBA" id="ARBA00023002"/>
    </source>
</evidence>
<dbReference type="InterPro" id="IPR017972">
    <property type="entry name" value="Cyt_P450_CS"/>
</dbReference>
<evidence type="ECO:0000256" key="11">
    <source>
        <dbReference type="ARBA" id="ARBA00023004"/>
    </source>
</evidence>
<dbReference type="GO" id="GO:0005506">
    <property type="term" value="F:iron ion binding"/>
    <property type="evidence" value="ECO:0007669"/>
    <property type="project" value="InterPro"/>
</dbReference>
<keyword evidence="10 15" id="KW-0560">Oxidoreductase</keyword>
<dbReference type="GO" id="GO:0020037">
    <property type="term" value="F:heme binding"/>
    <property type="evidence" value="ECO:0007669"/>
    <property type="project" value="InterPro"/>
</dbReference>
<dbReference type="GO" id="GO:0005789">
    <property type="term" value="C:endoplasmic reticulum membrane"/>
    <property type="evidence" value="ECO:0007669"/>
    <property type="project" value="UniProtKB-SubCell"/>
</dbReference>
<keyword evidence="9" id="KW-0492">Microsome</keyword>
<dbReference type="InterPro" id="IPR002402">
    <property type="entry name" value="Cyt_P450_E_grp-II"/>
</dbReference>
<name>A0A0L7KZU6_OPEBR</name>
<accession>A0A0L7KZU6</accession>
<comment type="cofactor">
    <cofactor evidence="1 14">
        <name>heme</name>
        <dbReference type="ChEBI" id="CHEBI:30413"/>
    </cofactor>
</comment>
<protein>
    <recommendedName>
        <fullName evidence="18">Cytochrome P450</fullName>
    </recommendedName>
</protein>
<evidence type="ECO:0000256" key="4">
    <source>
        <dbReference type="ARBA" id="ARBA00004406"/>
    </source>
</evidence>
<evidence type="ECO:0000256" key="2">
    <source>
        <dbReference type="ARBA" id="ARBA00003690"/>
    </source>
</evidence>
<dbReference type="Pfam" id="PF00067">
    <property type="entry name" value="p450"/>
    <property type="match status" value="1"/>
</dbReference>
<comment type="caution">
    <text evidence="16">The sequence shown here is derived from an EMBL/GenBank/DDBJ whole genome shotgun (WGS) entry which is preliminary data.</text>
</comment>
<keyword evidence="6 14" id="KW-0349">Heme</keyword>
<evidence type="ECO:0000256" key="7">
    <source>
        <dbReference type="ARBA" id="ARBA00022723"/>
    </source>
</evidence>
<dbReference type="EMBL" id="JTDY01004128">
    <property type="protein sequence ID" value="KOB68554.1"/>
    <property type="molecule type" value="Genomic_DNA"/>
</dbReference>
<keyword evidence="17" id="KW-1185">Reference proteome</keyword>
<evidence type="ECO:0000256" key="8">
    <source>
        <dbReference type="ARBA" id="ARBA00022824"/>
    </source>
</evidence>
<keyword evidence="11 14" id="KW-0408">Iron</keyword>
<comment type="subcellular location">
    <subcellularLocation>
        <location evidence="4">Endoplasmic reticulum membrane</location>
        <topology evidence="4">Peripheral membrane protein</topology>
    </subcellularLocation>
    <subcellularLocation>
        <location evidence="3">Microsome membrane</location>
        <topology evidence="3">Peripheral membrane protein</topology>
    </subcellularLocation>
</comment>
<dbReference type="SUPFAM" id="SSF48264">
    <property type="entry name" value="Cytochrome P450"/>
    <property type="match status" value="1"/>
</dbReference>
<evidence type="ECO:0000256" key="13">
    <source>
        <dbReference type="ARBA" id="ARBA00023136"/>
    </source>
</evidence>
<dbReference type="InterPro" id="IPR001128">
    <property type="entry name" value="Cyt_P450"/>
</dbReference>
<evidence type="ECO:0000256" key="14">
    <source>
        <dbReference type="PIRSR" id="PIRSR602402-1"/>
    </source>
</evidence>
<dbReference type="PRINTS" id="PR00464">
    <property type="entry name" value="EP450II"/>
</dbReference>
<evidence type="ECO:0008006" key="18">
    <source>
        <dbReference type="Google" id="ProtNLM"/>
    </source>
</evidence>
<feature type="binding site" description="axial binding residue" evidence="14">
    <location>
        <position position="372"/>
    </location>
    <ligand>
        <name>heme</name>
        <dbReference type="ChEBI" id="CHEBI:30413"/>
    </ligand>
    <ligandPart>
        <name>Fe</name>
        <dbReference type="ChEBI" id="CHEBI:18248"/>
    </ligandPart>
</feature>
<evidence type="ECO:0000313" key="17">
    <source>
        <dbReference type="Proteomes" id="UP000037510"/>
    </source>
</evidence>
<dbReference type="Proteomes" id="UP000037510">
    <property type="component" value="Unassembled WGS sequence"/>
</dbReference>
<dbReference type="STRING" id="104452.A0A0L7KZU6"/>
<keyword evidence="12 15" id="KW-0503">Monooxygenase</keyword>
<dbReference type="InterPro" id="IPR050196">
    <property type="entry name" value="Cytochrome_P450_Monoox"/>
</dbReference>
<dbReference type="GO" id="GO:0004497">
    <property type="term" value="F:monooxygenase activity"/>
    <property type="evidence" value="ECO:0007669"/>
    <property type="project" value="UniProtKB-KW"/>
</dbReference>
<dbReference type="PROSITE" id="PS00086">
    <property type="entry name" value="CYTOCHROME_P450"/>
    <property type="match status" value="1"/>
</dbReference>
<organism evidence="16 17">
    <name type="scientific">Operophtera brumata</name>
    <name type="common">Winter moth</name>
    <name type="synonym">Phalaena brumata</name>
    <dbReference type="NCBI Taxonomy" id="104452"/>
    <lineage>
        <taxon>Eukaryota</taxon>
        <taxon>Metazoa</taxon>
        <taxon>Ecdysozoa</taxon>
        <taxon>Arthropoda</taxon>
        <taxon>Hexapoda</taxon>
        <taxon>Insecta</taxon>
        <taxon>Pterygota</taxon>
        <taxon>Neoptera</taxon>
        <taxon>Endopterygota</taxon>
        <taxon>Lepidoptera</taxon>
        <taxon>Glossata</taxon>
        <taxon>Ditrysia</taxon>
        <taxon>Geometroidea</taxon>
        <taxon>Geometridae</taxon>
        <taxon>Larentiinae</taxon>
        <taxon>Operophtera</taxon>
    </lineage>
</organism>
<keyword evidence="13" id="KW-0472">Membrane</keyword>
<gene>
    <name evidence="16" type="ORF">OBRU01_18107</name>
</gene>
<evidence type="ECO:0000256" key="5">
    <source>
        <dbReference type="ARBA" id="ARBA00010617"/>
    </source>
</evidence>
<evidence type="ECO:0000256" key="1">
    <source>
        <dbReference type="ARBA" id="ARBA00001971"/>
    </source>
</evidence>
<dbReference type="PRINTS" id="PR00385">
    <property type="entry name" value="P450"/>
</dbReference>
<evidence type="ECO:0000256" key="3">
    <source>
        <dbReference type="ARBA" id="ARBA00004174"/>
    </source>
</evidence>
<evidence type="ECO:0000256" key="9">
    <source>
        <dbReference type="ARBA" id="ARBA00022848"/>
    </source>
</evidence>
<comment type="function">
    <text evidence="2">May be involved in the metabolism of insect hormones and in the breakdown of synthetic insecticides.</text>
</comment>
<dbReference type="GO" id="GO:0016705">
    <property type="term" value="F:oxidoreductase activity, acting on paired donors, with incorporation or reduction of molecular oxygen"/>
    <property type="evidence" value="ECO:0007669"/>
    <property type="project" value="InterPro"/>
</dbReference>
<comment type="similarity">
    <text evidence="5 15">Belongs to the cytochrome P450 family.</text>
</comment>
<dbReference type="PANTHER" id="PTHR24291">
    <property type="entry name" value="CYTOCHROME P450 FAMILY 4"/>
    <property type="match status" value="1"/>
</dbReference>
<evidence type="ECO:0000256" key="12">
    <source>
        <dbReference type="ARBA" id="ARBA00023033"/>
    </source>
</evidence>
<dbReference type="Gene3D" id="1.10.630.10">
    <property type="entry name" value="Cytochrome P450"/>
    <property type="match status" value="2"/>
</dbReference>
<reference evidence="16 17" key="1">
    <citation type="journal article" date="2015" name="Genome Biol. Evol.">
        <title>The genome of winter moth (Operophtera brumata) provides a genomic perspective on sexual dimorphism and phenology.</title>
        <authorList>
            <person name="Derks M.F."/>
            <person name="Smit S."/>
            <person name="Salis L."/>
            <person name="Schijlen E."/>
            <person name="Bossers A."/>
            <person name="Mateman C."/>
            <person name="Pijl A.S."/>
            <person name="de Ridder D."/>
            <person name="Groenen M.A."/>
            <person name="Visser M.E."/>
            <person name="Megens H.J."/>
        </authorList>
    </citation>
    <scope>NUCLEOTIDE SEQUENCE [LARGE SCALE GENOMIC DNA]</scope>
    <source>
        <strain evidence="16">WM2013NL</strain>
        <tissue evidence="16">Head and thorax</tissue>
    </source>
</reference>
<evidence type="ECO:0000256" key="6">
    <source>
        <dbReference type="ARBA" id="ARBA00022617"/>
    </source>
</evidence>
<dbReference type="PANTHER" id="PTHR24291:SF189">
    <property type="entry name" value="CYTOCHROME P450 4C3-RELATED"/>
    <property type="match status" value="1"/>
</dbReference>
<evidence type="ECO:0000313" key="16">
    <source>
        <dbReference type="EMBL" id="KOB68554.1"/>
    </source>
</evidence>
<sequence length="437" mass="50106">MLVWFLLLLTVVWTVVYRYRRRNMYRLAASIPAPKENLPVIGIAHVLTGNTEDIMTSLQKFSYSAMENDGFTRCWLSHILYFVSIWRRRRKILVPAFSPKIVENFVDVFSEQSEKLVQLLRSCANVGNFSVWPFISTYTLDSVCETAMGVKINAQGNPNSIFLKSMNRVLNLVCERIFHLWLQPEWLFKLFPQSREHDHCIKQMHDFTDDVIRKKREKIKSEKLCKTEVDNDYDLGSYKRNTFLDLLITLSGGEKGYNNEELREEVLTLAVAGTDTSAVAVCNTLKLVVKESLRLFPPVPFIIRKVLEDTKLPSGRTMPAGSGIVVSIWGLHRDPKYWGPDAEHFDPDRFLPERFNVPPCSYMPFSSGPRNCLGYQYALMSVKTALSAVLRRFKVVGEQEEGPIPKIRVKLDIMMKAVDGYELALERRTETSSSAQG</sequence>
<keyword evidence="8" id="KW-0256">Endoplasmic reticulum</keyword>
<evidence type="ECO:0000256" key="15">
    <source>
        <dbReference type="RuleBase" id="RU000461"/>
    </source>
</evidence>
<dbReference type="InterPro" id="IPR036396">
    <property type="entry name" value="Cyt_P450_sf"/>
</dbReference>
<keyword evidence="7 14" id="KW-0479">Metal-binding</keyword>
<proteinExistence type="inferred from homology"/>
<dbReference type="AlphaFoldDB" id="A0A0L7KZU6"/>